<dbReference type="EMBL" id="BTRK01000006">
    <property type="protein sequence ID" value="GMR58511.1"/>
    <property type="molecule type" value="Genomic_DNA"/>
</dbReference>
<comment type="caution">
    <text evidence="1">The sequence shown here is derived from an EMBL/GenBank/DDBJ whole genome shotgun (WGS) entry which is preliminary data.</text>
</comment>
<proteinExistence type="predicted"/>
<accession>A0AAN5D8S1</accession>
<feature type="non-terminal residue" evidence="1">
    <location>
        <position position="90"/>
    </location>
</feature>
<keyword evidence="2" id="KW-1185">Reference proteome</keyword>
<dbReference type="Proteomes" id="UP001328107">
    <property type="component" value="Unassembled WGS sequence"/>
</dbReference>
<reference evidence="2" key="1">
    <citation type="submission" date="2022-10" db="EMBL/GenBank/DDBJ databases">
        <title>Genome assembly of Pristionchus species.</title>
        <authorList>
            <person name="Yoshida K."/>
            <person name="Sommer R.J."/>
        </authorList>
    </citation>
    <scope>NUCLEOTIDE SEQUENCE [LARGE SCALE GENOMIC DNA]</scope>
    <source>
        <strain evidence="2">RS5460</strain>
    </source>
</reference>
<evidence type="ECO:0000313" key="2">
    <source>
        <dbReference type="Proteomes" id="UP001328107"/>
    </source>
</evidence>
<sequence length="90" mass="9816">MSFDLIGGNERLGELLDLLDETRLGSLELGFDGVRSPSKDVLDLFNELLSGSIRSLLVGAHHLVEESLSFGREVGDDGLGLRDHLLLLLE</sequence>
<protein>
    <submittedName>
        <fullName evidence="1">Uncharacterized protein</fullName>
    </submittedName>
</protein>
<organism evidence="1 2">
    <name type="scientific">Pristionchus mayeri</name>
    <dbReference type="NCBI Taxonomy" id="1317129"/>
    <lineage>
        <taxon>Eukaryota</taxon>
        <taxon>Metazoa</taxon>
        <taxon>Ecdysozoa</taxon>
        <taxon>Nematoda</taxon>
        <taxon>Chromadorea</taxon>
        <taxon>Rhabditida</taxon>
        <taxon>Rhabditina</taxon>
        <taxon>Diplogasteromorpha</taxon>
        <taxon>Diplogasteroidea</taxon>
        <taxon>Neodiplogasteridae</taxon>
        <taxon>Pristionchus</taxon>
    </lineage>
</organism>
<evidence type="ECO:0000313" key="1">
    <source>
        <dbReference type="EMBL" id="GMR58511.1"/>
    </source>
</evidence>
<dbReference type="AlphaFoldDB" id="A0AAN5D8S1"/>
<gene>
    <name evidence="1" type="ORF">PMAYCL1PPCAC_28706</name>
</gene>
<name>A0AAN5D8S1_9BILA</name>